<reference evidence="3" key="1">
    <citation type="journal article" date="2019" name="Int. J. Syst. Evol. Microbiol.">
        <title>The Global Catalogue of Microorganisms (GCM) 10K type strain sequencing project: providing services to taxonomists for standard genome sequencing and annotation.</title>
        <authorList>
            <consortium name="The Broad Institute Genomics Platform"/>
            <consortium name="The Broad Institute Genome Sequencing Center for Infectious Disease"/>
            <person name="Wu L."/>
            <person name="Ma J."/>
        </authorList>
    </citation>
    <scope>NUCLEOTIDE SEQUENCE [LARGE SCALE GENOMIC DNA]</scope>
    <source>
        <strain evidence="3">CCM 8930</strain>
    </source>
</reference>
<dbReference type="RefSeq" id="WP_137615393.1">
    <property type="nucleotide sequence ID" value="NZ_BJDI01000002.1"/>
</dbReference>
<comment type="caution">
    <text evidence="2">The sequence shown here is derived from an EMBL/GenBank/DDBJ whole genome shotgun (WGS) entry which is preliminary data.</text>
</comment>
<feature type="transmembrane region" description="Helical" evidence="1">
    <location>
        <begin position="413"/>
        <end position="444"/>
    </location>
</feature>
<protein>
    <recommendedName>
        <fullName evidence="4">Integral membrane protein</fullName>
    </recommendedName>
</protein>
<sequence length="507" mass="57042">MFKWGIVKFGQGITLVVAAFLLLWMLVAVGQLPSSYPYPWWQFVLGLLLLIIIVGLIILASRFLAHRRTIWLHGTFLGLTLLKWPLIWLIRIVPTSDFWNYHALGSFSAQGVSWQAMAQRGDLGAYLLFPHAINIANFWGLGMSFFGTNFVVSQIINVLMTWLDMWLLVMIVSRWLPRWVAISSALIFAAIPAYWLYSTLLNGAEPLFLTAVLVSISAFFKAIKPSDTMTKADVWFQLGIAWVGLVVADMIRPIMSVLIIALIILGIELALQPVQSIIVKQTKFWEFIVVGVVLITAVPMTYNWLYGVNFAPNAVTVAYGTATGTDFKTNGAYNDKRLSSVSKTLEKASNETVAYKKLQTELHQQTQQNVQSLTQKQAWPAFFYLKMRNLMAEDYGYDWVLYNLQHNQPINRWFYQIGGVLTVLSTGYLLGLLACALVSVVLGLVMLTKNSRLNNYFSYSALLFDGFALSSLLFEVQGRYHVILYLPLILLIACGLAAKSGKSQQKK</sequence>
<feature type="transmembrane region" description="Helical" evidence="1">
    <location>
        <begin position="456"/>
        <end position="474"/>
    </location>
</feature>
<feature type="transmembrane region" description="Helical" evidence="1">
    <location>
        <begin position="12"/>
        <end position="32"/>
    </location>
</feature>
<feature type="transmembrane region" description="Helical" evidence="1">
    <location>
        <begin position="179"/>
        <end position="197"/>
    </location>
</feature>
<gene>
    <name evidence="2" type="ORF">ACFP1L_07825</name>
</gene>
<evidence type="ECO:0000313" key="3">
    <source>
        <dbReference type="Proteomes" id="UP001596171"/>
    </source>
</evidence>
<feature type="transmembrane region" description="Helical" evidence="1">
    <location>
        <begin position="152"/>
        <end position="172"/>
    </location>
</feature>
<name>A0ABW1SK35_9LACO</name>
<dbReference type="EMBL" id="JBHSSE010000016">
    <property type="protein sequence ID" value="MFC6201779.1"/>
    <property type="molecule type" value="Genomic_DNA"/>
</dbReference>
<feature type="transmembrane region" description="Helical" evidence="1">
    <location>
        <begin position="203"/>
        <end position="220"/>
    </location>
</feature>
<accession>A0ABW1SK35</accession>
<keyword evidence="3" id="KW-1185">Reference proteome</keyword>
<evidence type="ECO:0000256" key="1">
    <source>
        <dbReference type="SAM" id="Phobius"/>
    </source>
</evidence>
<feature type="transmembrane region" description="Helical" evidence="1">
    <location>
        <begin position="38"/>
        <end position="59"/>
    </location>
</feature>
<keyword evidence="1" id="KW-0812">Transmembrane</keyword>
<keyword evidence="1" id="KW-1133">Transmembrane helix</keyword>
<organism evidence="2 3">
    <name type="scientific">Lactiplantibacillus nangangensis</name>
    <dbReference type="NCBI Taxonomy" id="2559917"/>
    <lineage>
        <taxon>Bacteria</taxon>
        <taxon>Bacillati</taxon>
        <taxon>Bacillota</taxon>
        <taxon>Bacilli</taxon>
        <taxon>Lactobacillales</taxon>
        <taxon>Lactobacillaceae</taxon>
        <taxon>Lactiplantibacillus</taxon>
    </lineage>
</organism>
<evidence type="ECO:0000313" key="2">
    <source>
        <dbReference type="EMBL" id="MFC6201779.1"/>
    </source>
</evidence>
<evidence type="ECO:0008006" key="4">
    <source>
        <dbReference type="Google" id="ProtNLM"/>
    </source>
</evidence>
<feature type="transmembrane region" description="Helical" evidence="1">
    <location>
        <begin position="284"/>
        <end position="305"/>
    </location>
</feature>
<keyword evidence="1" id="KW-0472">Membrane</keyword>
<dbReference type="Proteomes" id="UP001596171">
    <property type="component" value="Unassembled WGS sequence"/>
</dbReference>
<proteinExistence type="predicted"/>
<feature type="transmembrane region" description="Helical" evidence="1">
    <location>
        <begin position="71"/>
        <end position="93"/>
    </location>
</feature>
<feature type="transmembrane region" description="Helical" evidence="1">
    <location>
        <begin position="254"/>
        <end position="272"/>
    </location>
</feature>
<feature type="transmembrane region" description="Helical" evidence="1">
    <location>
        <begin position="480"/>
        <end position="498"/>
    </location>
</feature>